<feature type="transmembrane region" description="Helical" evidence="1">
    <location>
        <begin position="12"/>
        <end position="37"/>
    </location>
</feature>
<proteinExistence type="predicted"/>
<protein>
    <submittedName>
        <fullName evidence="4">GAF domain-containing protein</fullName>
    </submittedName>
</protein>
<evidence type="ECO:0000313" key="5">
    <source>
        <dbReference type="Proteomes" id="UP000664658"/>
    </source>
</evidence>
<keyword evidence="1" id="KW-0812">Transmembrane</keyword>
<dbReference type="Gene3D" id="3.30.450.20">
    <property type="entry name" value="PAS domain"/>
    <property type="match status" value="2"/>
</dbReference>
<keyword evidence="1" id="KW-0472">Membrane</keyword>
<dbReference type="GO" id="GO:0008081">
    <property type="term" value="F:phosphoric diester hydrolase activity"/>
    <property type="evidence" value="ECO:0007669"/>
    <property type="project" value="UniProtKB-ARBA"/>
</dbReference>
<dbReference type="SUPFAM" id="SSF55781">
    <property type="entry name" value="GAF domain-like"/>
    <property type="match status" value="1"/>
</dbReference>
<dbReference type="CDD" id="cd06225">
    <property type="entry name" value="HAMP"/>
    <property type="match status" value="1"/>
</dbReference>
<dbReference type="RefSeq" id="WP_052181261.1">
    <property type="nucleotide sequence ID" value="NZ_JAFNAA010000003.1"/>
</dbReference>
<dbReference type="Proteomes" id="UP000664658">
    <property type="component" value="Unassembled WGS sequence"/>
</dbReference>
<sequence length="980" mass="111523">MTSFWRNRRFPLQIQIAILFSLLMFLVGALLIGFNYWRANQLNIDNARTQYGYIGNNAAAELDLSTQTMGIAVNLLTTMPITTYQTLEQRFDSLPRLREILRSSPYANSVYAGYADGDMLLMRRLTPLNRTNWQAPHNADWLVQSIDHNEQDPSQVRRNFLYFDDQLNLLRNDDKPEYLYDPRERGWYQASVNTDQQIMSPMYVFASSREIGTTLSRRAKNQHAVIGIDISLRTFSDLLRAQKLPAGSKMALISPQDTIIASLDPREVIRMNAERQISMASVETFPNPPLSELLSLSQDLPREQEQHLTFTYREQPWFGSLLPINNAHGVFRLAIATPADVMLASAIETRNQSTLIACLVLLASVPITWWIAYRIAKPLNQLRQNAEQIRRFSFDTQKPVNSIVLEIDELAQTMNKMRSTIQQFLRIGNSLAAERDFTTLLAGLMQETTHLVGMAGGVIYLPDRDCTTLTPALWQWREERLDASALPPIHLNHTTSALLQQALQGAMLHQHQISADSTPELLALSQALGPLESVLVAMRNRNDQLIGLLVLVNPFSAEQHIEPAKLKLVEALAGNLSVTVETQRLLQEQKNLLDAFIQLMAGAIDAKSAYTGGHCQRVPELTEMLAEAAVEAKTGPFAEFSLSADEREELHIASWLHDCGKVTTPEFVVDKATKLETIYDRLHEIRMRIEVLKRDAKIHALEQQLQGLDPSSIEQQYQSAIVQLDEDFRFIATCNIGGEFMSDEHLQRLQQIAERRWLRTLDDRIGVSHEELQRKNRTPAPTLPVWEPLLADRDDHLFPREARDQLPQGYGFNMQAPHYLYNRGELYNLSVRRGTLTDEERYKINEHIVQTIVMLKTLPFPRNMSHVPEIAGGHHERMDGKGYPCRLTGEQMSLTARMMAIADVFEALTAVDRPYKKGKTLSESLGIMANMVQGQHLDPQLFALFLSSGIWYEYARRYMRPEQIDEVDIQRFMPTANDAA</sequence>
<dbReference type="InterPro" id="IPR003660">
    <property type="entry name" value="HAMP_dom"/>
</dbReference>
<evidence type="ECO:0000259" key="2">
    <source>
        <dbReference type="PROSITE" id="PS50885"/>
    </source>
</evidence>
<keyword evidence="1" id="KW-1133">Transmembrane helix</keyword>
<dbReference type="InterPro" id="IPR003018">
    <property type="entry name" value="GAF"/>
</dbReference>
<dbReference type="PANTHER" id="PTHR43155:SF2">
    <property type="entry name" value="CYCLIC DI-GMP PHOSPHODIESTERASE PA4108"/>
    <property type="match status" value="1"/>
</dbReference>
<evidence type="ECO:0000256" key="1">
    <source>
        <dbReference type="SAM" id="Phobius"/>
    </source>
</evidence>
<accession>A0A8I1W521</accession>
<dbReference type="SMART" id="SM00304">
    <property type="entry name" value="HAMP"/>
    <property type="match status" value="1"/>
</dbReference>
<dbReference type="PROSITE" id="PS50885">
    <property type="entry name" value="HAMP"/>
    <property type="match status" value="1"/>
</dbReference>
<dbReference type="PANTHER" id="PTHR43155">
    <property type="entry name" value="CYCLIC DI-GMP PHOSPHODIESTERASE PA4108-RELATED"/>
    <property type="match status" value="1"/>
</dbReference>
<organism evidence="4 5">
    <name type="scientific">Plesiomonas shigelloides</name>
    <name type="common">Aeromonas shigelloides</name>
    <dbReference type="NCBI Taxonomy" id="703"/>
    <lineage>
        <taxon>Bacteria</taxon>
        <taxon>Pseudomonadati</taxon>
        <taxon>Pseudomonadota</taxon>
        <taxon>Gammaproteobacteria</taxon>
        <taxon>Enterobacterales</taxon>
        <taxon>Enterobacteriaceae</taxon>
        <taxon>Plesiomonas</taxon>
    </lineage>
</organism>
<name>A0A8I1W521_PLESH</name>
<dbReference type="SMART" id="SM00065">
    <property type="entry name" value="GAF"/>
    <property type="match status" value="1"/>
</dbReference>
<feature type="domain" description="HAMP" evidence="2">
    <location>
        <begin position="373"/>
        <end position="426"/>
    </location>
</feature>
<comment type="caution">
    <text evidence="4">The sequence shown here is derived from an EMBL/GenBank/DDBJ whole genome shotgun (WGS) entry which is preliminary data.</text>
</comment>
<dbReference type="SMART" id="SM00471">
    <property type="entry name" value="HDc"/>
    <property type="match status" value="1"/>
</dbReference>
<feature type="domain" description="HD-GYP" evidence="3">
    <location>
        <begin position="754"/>
        <end position="961"/>
    </location>
</feature>
<dbReference type="EMBL" id="JAFNAA010000003">
    <property type="protein sequence ID" value="MBO1107385.1"/>
    <property type="molecule type" value="Genomic_DNA"/>
</dbReference>
<dbReference type="InterPro" id="IPR003607">
    <property type="entry name" value="HD/PDEase_dom"/>
</dbReference>
<dbReference type="InterPro" id="IPR029016">
    <property type="entry name" value="GAF-like_dom_sf"/>
</dbReference>
<evidence type="ECO:0000259" key="3">
    <source>
        <dbReference type="PROSITE" id="PS51832"/>
    </source>
</evidence>
<dbReference type="Gene3D" id="3.30.450.40">
    <property type="match status" value="1"/>
</dbReference>
<reference evidence="4" key="1">
    <citation type="submission" date="2021-03" db="EMBL/GenBank/DDBJ databases">
        <title>Plesiomonas shigelloides zfcc0051, isolated from zebrafish feces.</title>
        <authorList>
            <person name="Vanderhoek Z."/>
            <person name="Gaulke C."/>
        </authorList>
    </citation>
    <scope>NUCLEOTIDE SEQUENCE</scope>
    <source>
        <strain evidence="4">Zfcc0051</strain>
    </source>
</reference>
<dbReference type="SUPFAM" id="SSF109604">
    <property type="entry name" value="HD-domain/PDEase-like"/>
    <property type="match status" value="2"/>
</dbReference>
<dbReference type="Pfam" id="PF13487">
    <property type="entry name" value="HD_5"/>
    <property type="match status" value="1"/>
</dbReference>
<gene>
    <name evidence="4" type="ORF">J2R62_03965</name>
</gene>
<dbReference type="Pfam" id="PF00672">
    <property type="entry name" value="HAMP"/>
    <property type="match status" value="1"/>
</dbReference>
<dbReference type="GO" id="GO:0007165">
    <property type="term" value="P:signal transduction"/>
    <property type="evidence" value="ECO:0007669"/>
    <property type="project" value="InterPro"/>
</dbReference>
<dbReference type="Gene3D" id="6.10.340.10">
    <property type="match status" value="1"/>
</dbReference>
<dbReference type="InterPro" id="IPR037522">
    <property type="entry name" value="HD_GYP_dom"/>
</dbReference>
<feature type="transmembrane region" description="Helical" evidence="1">
    <location>
        <begin position="354"/>
        <end position="373"/>
    </location>
</feature>
<dbReference type="AlphaFoldDB" id="A0A8I1W521"/>
<dbReference type="PROSITE" id="PS51832">
    <property type="entry name" value="HD_GYP"/>
    <property type="match status" value="1"/>
</dbReference>
<dbReference type="Gene3D" id="1.10.3210.10">
    <property type="entry name" value="Hypothetical protein af1432"/>
    <property type="match status" value="2"/>
</dbReference>
<dbReference type="Pfam" id="PF01590">
    <property type="entry name" value="GAF"/>
    <property type="match status" value="1"/>
</dbReference>
<evidence type="ECO:0000313" key="4">
    <source>
        <dbReference type="EMBL" id="MBO1107385.1"/>
    </source>
</evidence>
<dbReference type="GO" id="GO:0016020">
    <property type="term" value="C:membrane"/>
    <property type="evidence" value="ECO:0007669"/>
    <property type="project" value="InterPro"/>
</dbReference>
<dbReference type="CDD" id="cd00077">
    <property type="entry name" value="HDc"/>
    <property type="match status" value="2"/>
</dbReference>